<keyword evidence="9 12" id="KW-1015">Disulfide bond</keyword>
<comment type="subcellular location">
    <subcellularLocation>
        <location evidence="1">Membrane</location>
        <topology evidence="1">Single-pass membrane protein</topology>
    </subcellularLocation>
</comment>
<dbReference type="SUPFAM" id="SSF57196">
    <property type="entry name" value="EGF/Laminin"/>
    <property type="match status" value="1"/>
</dbReference>
<dbReference type="Pfam" id="PF24972">
    <property type="entry name" value="GBD_ATRN"/>
    <property type="match status" value="1"/>
</dbReference>
<feature type="disulfide bond" evidence="12">
    <location>
        <begin position="36"/>
        <end position="46"/>
    </location>
</feature>
<evidence type="ECO:0000313" key="19">
    <source>
        <dbReference type="EMBL" id="CAG5097812.1"/>
    </source>
</evidence>
<feature type="chain" id="PRO_5046179393" evidence="15">
    <location>
        <begin position="20"/>
        <end position="1173"/>
    </location>
</feature>
<dbReference type="Gene3D" id="2.60.120.290">
    <property type="entry name" value="Spermadhesin, CUB domain"/>
    <property type="match status" value="1"/>
</dbReference>
<dbReference type="InterPro" id="IPR000859">
    <property type="entry name" value="CUB_dom"/>
</dbReference>
<protein>
    <submittedName>
        <fullName evidence="19">Oidioi.mRNA.OKI2018_I69.XSR.g15244.t1.cds</fullName>
    </submittedName>
</protein>
<evidence type="ECO:0000256" key="14">
    <source>
        <dbReference type="SAM" id="Phobius"/>
    </source>
</evidence>
<dbReference type="Proteomes" id="UP001158576">
    <property type="component" value="Chromosome XSR"/>
</dbReference>
<evidence type="ECO:0000256" key="5">
    <source>
        <dbReference type="ARBA" id="ARBA00022729"/>
    </source>
</evidence>
<dbReference type="InterPro" id="IPR035914">
    <property type="entry name" value="Sperma_CUB_dom_sf"/>
</dbReference>
<evidence type="ECO:0000259" key="18">
    <source>
        <dbReference type="PROSITE" id="PS50027"/>
    </source>
</evidence>
<evidence type="ECO:0000256" key="8">
    <source>
        <dbReference type="ARBA" id="ARBA00023136"/>
    </source>
</evidence>
<keyword evidence="4 14" id="KW-0812">Transmembrane</keyword>
<dbReference type="SMART" id="SM00042">
    <property type="entry name" value="CUB"/>
    <property type="match status" value="1"/>
</dbReference>
<evidence type="ECO:0000256" key="4">
    <source>
        <dbReference type="ARBA" id="ARBA00022692"/>
    </source>
</evidence>
<dbReference type="SUPFAM" id="SSF117281">
    <property type="entry name" value="Kelch motif"/>
    <property type="match status" value="1"/>
</dbReference>
<evidence type="ECO:0000256" key="3">
    <source>
        <dbReference type="ARBA" id="ARBA00022536"/>
    </source>
</evidence>
<feature type="disulfide bond" evidence="12">
    <location>
        <begin position="58"/>
        <end position="67"/>
    </location>
</feature>
<keyword evidence="10" id="KW-0325">Glycoprotein</keyword>
<evidence type="ECO:0000313" key="20">
    <source>
        <dbReference type="Proteomes" id="UP001158576"/>
    </source>
</evidence>
<keyword evidence="20" id="KW-1185">Reference proteome</keyword>
<evidence type="ECO:0000256" key="11">
    <source>
        <dbReference type="ARBA" id="ARBA00023292"/>
    </source>
</evidence>
<dbReference type="Pfam" id="PF24981">
    <property type="entry name" value="Beta-prop_ATRN-LZTR1"/>
    <property type="match status" value="1"/>
</dbReference>
<dbReference type="Pfam" id="PF24973">
    <property type="entry name" value="EGF_LMN_ATRN"/>
    <property type="match status" value="1"/>
</dbReference>
<feature type="domain" description="EGF-like" evidence="17">
    <location>
        <begin position="32"/>
        <end position="68"/>
    </location>
</feature>
<dbReference type="InterPro" id="IPR056732">
    <property type="entry name" value="GBD_ATRN"/>
</dbReference>
<name>A0ABN7SG76_OIKDI</name>
<evidence type="ECO:0000256" key="6">
    <source>
        <dbReference type="ARBA" id="ARBA00022737"/>
    </source>
</evidence>
<keyword evidence="8 14" id="KW-0472">Membrane</keyword>
<dbReference type="CDD" id="cd00041">
    <property type="entry name" value="CUB"/>
    <property type="match status" value="1"/>
</dbReference>
<dbReference type="EMBL" id="OU015569">
    <property type="protein sequence ID" value="CAG5097812.1"/>
    <property type="molecule type" value="Genomic_DNA"/>
</dbReference>
<evidence type="ECO:0000256" key="9">
    <source>
        <dbReference type="ARBA" id="ARBA00023157"/>
    </source>
</evidence>
<accession>A0ABN7SG76</accession>
<evidence type="ECO:0000256" key="12">
    <source>
        <dbReference type="PROSITE-ProRule" id="PRU00076"/>
    </source>
</evidence>
<dbReference type="SMART" id="SM00181">
    <property type="entry name" value="EGF"/>
    <property type="match status" value="3"/>
</dbReference>
<dbReference type="PROSITE" id="PS50026">
    <property type="entry name" value="EGF_3"/>
    <property type="match status" value="1"/>
</dbReference>
<dbReference type="InterPro" id="IPR002049">
    <property type="entry name" value="LE_dom"/>
</dbReference>
<evidence type="ECO:0000256" key="15">
    <source>
        <dbReference type="SAM" id="SignalP"/>
    </source>
</evidence>
<feature type="transmembrane region" description="Helical" evidence="14">
    <location>
        <begin position="1028"/>
        <end position="1052"/>
    </location>
</feature>
<dbReference type="InterPro" id="IPR056863">
    <property type="entry name" value="LMN_ATRN_NET-like_EGF"/>
</dbReference>
<dbReference type="Gene3D" id="2.120.10.80">
    <property type="entry name" value="Kelch-type beta propeller"/>
    <property type="match status" value="2"/>
</dbReference>
<dbReference type="SMART" id="SM00423">
    <property type="entry name" value="PSI"/>
    <property type="match status" value="2"/>
</dbReference>
<evidence type="ECO:0000256" key="2">
    <source>
        <dbReference type="ARBA" id="ARBA00022441"/>
    </source>
</evidence>
<evidence type="ECO:0000256" key="7">
    <source>
        <dbReference type="ARBA" id="ARBA00022989"/>
    </source>
</evidence>
<evidence type="ECO:0000256" key="1">
    <source>
        <dbReference type="ARBA" id="ARBA00004167"/>
    </source>
</evidence>
<keyword evidence="2" id="KW-0880">Kelch repeat</keyword>
<evidence type="ECO:0000256" key="10">
    <source>
        <dbReference type="ARBA" id="ARBA00023180"/>
    </source>
</evidence>
<dbReference type="InterPro" id="IPR015915">
    <property type="entry name" value="Kelch-typ_b-propeller"/>
</dbReference>
<dbReference type="Gene3D" id="2.10.25.10">
    <property type="entry name" value="Laminin"/>
    <property type="match status" value="1"/>
</dbReference>
<dbReference type="InterPro" id="IPR000742">
    <property type="entry name" value="EGF"/>
</dbReference>
<feature type="domain" description="Laminin EGF-like" evidence="18">
    <location>
        <begin position="805"/>
        <end position="858"/>
    </location>
</feature>
<evidence type="ECO:0000259" key="16">
    <source>
        <dbReference type="PROSITE" id="PS01180"/>
    </source>
</evidence>
<keyword evidence="7 14" id="KW-1133">Transmembrane helix</keyword>
<evidence type="ECO:0000256" key="13">
    <source>
        <dbReference type="PROSITE-ProRule" id="PRU00460"/>
    </source>
</evidence>
<keyword evidence="5 15" id="KW-0732">Signal</keyword>
<evidence type="ECO:0000259" key="17">
    <source>
        <dbReference type="PROSITE" id="PS50026"/>
    </source>
</evidence>
<dbReference type="InterPro" id="IPR051568">
    <property type="entry name" value="LZTR1/Attractin"/>
</dbReference>
<keyword evidence="3 12" id="KW-0245">EGF-like domain</keyword>
<feature type="domain" description="CUB" evidence="16">
    <location>
        <begin position="70"/>
        <end position="189"/>
    </location>
</feature>
<feature type="signal peptide" evidence="15">
    <location>
        <begin position="1"/>
        <end position="19"/>
    </location>
</feature>
<sequence length="1173" mass="130419">MIRFFTLNGLLATLVLVLARGSYDSISTSDGSRKNCNRKCENGGSCAITTSGTQYCECAPGWTGEDCSMCSGRVEMQAYNELQQIHDGNQNYSSHQNAKCSWLVRAELDDAEKPLPIEINVTFFETECGWDHLYIYDGTSSLKSTLLASLCGISNNPPLLYATSGHAFLHFYSDMAYNMSGFDLTIRSIPKIPEPLNPLPALVENTAFGLLTLDRSILPEEMIARSLPSSARIGAKIFFWGGYQFPDVTTAPDNATWLIDIDAAIEPKKLQYSSPPIRYGAPMTIFKEKLALIYGGAKFPDYHLFNDLWVLDTSQNIGWTQAKATPYSDDQTEEKLFTMSGHSMVTVTFGNGTELILCFGGYVGDAGFVSLTIEFIPHDEKIDQLLFRYPETLGFRVPGSYGHSSVVDPENPTHVYLYGGFQNNNVRNELVLYDATSRIFSQLRTAETASRRWLHGGGIVNRHLIFLSGNAHTDSTHSSGTLCFSDEILLYSIECGKWTTFKSSAKWFPRYGSTALSFEDRIMLIGGYNGELKNEIITFAPSQIPNECSVVTRTNDDSCERVEHPFAESTYCSSCVYKNSQRDDGCHYCEDSSAPDKDSCAASPEKGYRNTNKCYSNVRDCPDFKQWTCSLSHKRCTSCITSGCSYVVKSDNEKRHYSCILPESLSTTSNITRHNTLDSCLKGTDTTEFECGVFKTCGECVGEKNNSSCMWCGRLGVCVSNEAYVTSFPFGQCFEWFNKDHCDKTECGGHKTCKSCQSDPRCGWCDDGTQTGSGTCMDGTLFGSSKSATSVCPANNWFWIHCPSCNCSGHSKCDRNNQNVCLNCAQENTAGANCERCAEGYHGNALNGGICEECKCSKNSKGCDYKTGKCHCTTKGISGKHCDECNIGNKYWGDPENSSCYYNITGAYAYSFRLNKDDDKAVTALNCHVIELKEEPDIEVEVTIDDNAEGFNMTNKFFMVNVTTFLPNEKEVLINGSTNATKKYVLNVSHKEYKFGNETQRAMRIYIHDFSTPIFIKVQVRQQSRMSLLTFFLVFFACFLSLLLLAVIGWKLKTMYDLYLQRRAVLNEMREMAARPFAQVHLSTEKTIVDEPPQPVCYEILEDQSAAVATSFLLFPRHPDGSPPVGLSSLCFGSVMIAFEEKFEQNLLLPVPPALSRDGVDNPTCTDIAPTPT</sequence>
<keyword evidence="11 13" id="KW-0424">Laminin EGF-like domain</keyword>
<dbReference type="CDD" id="cd00055">
    <property type="entry name" value="EGF_Lam"/>
    <property type="match status" value="2"/>
</dbReference>
<keyword evidence="6" id="KW-0677">Repeat</keyword>
<dbReference type="InterPro" id="IPR016201">
    <property type="entry name" value="PSI"/>
</dbReference>
<dbReference type="PROSITE" id="PS01180">
    <property type="entry name" value="CUB"/>
    <property type="match status" value="1"/>
</dbReference>
<dbReference type="InterPro" id="IPR056737">
    <property type="entry name" value="Beta-prop_ATRN-MKLN-like"/>
</dbReference>
<gene>
    <name evidence="19" type="ORF">OKIOD_LOCUS6802</name>
</gene>
<dbReference type="SMART" id="SM00180">
    <property type="entry name" value="EGF_Lam"/>
    <property type="match status" value="2"/>
</dbReference>
<dbReference type="PANTHER" id="PTHR46376">
    <property type="entry name" value="LEUCINE-ZIPPER-LIKE TRANSCRIPTIONAL REGULATOR 1"/>
    <property type="match status" value="1"/>
</dbReference>
<reference evidence="19 20" key="1">
    <citation type="submission" date="2021-04" db="EMBL/GenBank/DDBJ databases">
        <authorList>
            <person name="Bliznina A."/>
        </authorList>
    </citation>
    <scope>NUCLEOTIDE SEQUENCE [LARGE SCALE GENOMIC DNA]</scope>
</reference>
<comment type="caution">
    <text evidence="12">Lacks conserved residue(s) required for the propagation of feature annotation.</text>
</comment>
<dbReference type="PROSITE" id="PS50027">
    <property type="entry name" value="EGF_LAM_2"/>
    <property type="match status" value="1"/>
</dbReference>
<organism evidence="19 20">
    <name type="scientific">Oikopleura dioica</name>
    <name type="common">Tunicate</name>
    <dbReference type="NCBI Taxonomy" id="34765"/>
    <lineage>
        <taxon>Eukaryota</taxon>
        <taxon>Metazoa</taxon>
        <taxon>Chordata</taxon>
        <taxon>Tunicata</taxon>
        <taxon>Appendicularia</taxon>
        <taxon>Copelata</taxon>
        <taxon>Oikopleuridae</taxon>
        <taxon>Oikopleura</taxon>
    </lineage>
</organism>
<dbReference type="PROSITE" id="PS00022">
    <property type="entry name" value="EGF_1"/>
    <property type="match status" value="1"/>
</dbReference>
<proteinExistence type="predicted"/>
<dbReference type="SUPFAM" id="SSF49854">
    <property type="entry name" value="Spermadhesin, CUB domain"/>
    <property type="match status" value="1"/>
</dbReference>
<dbReference type="InterPro" id="IPR002165">
    <property type="entry name" value="Plexin_repeat"/>
</dbReference>
<dbReference type="Pfam" id="PF01437">
    <property type="entry name" value="PSI"/>
    <property type="match status" value="1"/>
</dbReference>
<dbReference type="PANTHER" id="PTHR46376:SF2">
    <property type="entry name" value="DISTRACTED, ISOFORM B"/>
    <property type="match status" value="1"/>
</dbReference>